<keyword evidence="2" id="KW-1185">Reference proteome</keyword>
<dbReference type="Gramene" id="OGLUM08G06180.1">
    <property type="protein sequence ID" value="OGLUM08G06180.1"/>
    <property type="gene ID" value="OGLUM08G06180"/>
</dbReference>
<dbReference type="HOGENOM" id="CLU_3017495_0_0_1"/>
<name>A0A0E0AS00_9ORYZ</name>
<accession>A0A0E0AS00</accession>
<protein>
    <submittedName>
        <fullName evidence="1">Uncharacterized protein</fullName>
    </submittedName>
</protein>
<proteinExistence type="predicted"/>
<reference evidence="1" key="1">
    <citation type="submission" date="2015-04" db="UniProtKB">
        <authorList>
            <consortium name="EnsemblPlants"/>
        </authorList>
    </citation>
    <scope>IDENTIFICATION</scope>
</reference>
<dbReference type="EnsemblPlants" id="OGLUM08G06180.1">
    <property type="protein sequence ID" value="OGLUM08G06180.1"/>
    <property type="gene ID" value="OGLUM08G06180"/>
</dbReference>
<evidence type="ECO:0000313" key="1">
    <source>
        <dbReference type="EnsemblPlants" id="OGLUM08G06180.1"/>
    </source>
</evidence>
<dbReference type="Proteomes" id="UP000026961">
    <property type="component" value="Chromosome 8"/>
</dbReference>
<dbReference type="AlphaFoldDB" id="A0A0E0AS00"/>
<evidence type="ECO:0000313" key="2">
    <source>
        <dbReference type="Proteomes" id="UP000026961"/>
    </source>
</evidence>
<organism evidence="1">
    <name type="scientific">Oryza glumipatula</name>
    <dbReference type="NCBI Taxonomy" id="40148"/>
    <lineage>
        <taxon>Eukaryota</taxon>
        <taxon>Viridiplantae</taxon>
        <taxon>Streptophyta</taxon>
        <taxon>Embryophyta</taxon>
        <taxon>Tracheophyta</taxon>
        <taxon>Spermatophyta</taxon>
        <taxon>Magnoliopsida</taxon>
        <taxon>Liliopsida</taxon>
        <taxon>Poales</taxon>
        <taxon>Poaceae</taxon>
        <taxon>BOP clade</taxon>
        <taxon>Oryzoideae</taxon>
        <taxon>Oryzeae</taxon>
        <taxon>Oryzinae</taxon>
        <taxon>Oryza</taxon>
    </lineage>
</organism>
<sequence>MVSSDPPFFIFSYFHIVQKSFCGHSNSFMLKVGWTSDSSSLLFPCSINYMGVCHSG</sequence>
<reference evidence="1" key="2">
    <citation type="submission" date="2018-05" db="EMBL/GenBank/DDBJ databases">
        <title>OgluRS3 (Oryza glumaepatula Reference Sequence Version 3).</title>
        <authorList>
            <person name="Zhang J."/>
            <person name="Kudrna D."/>
            <person name="Lee S."/>
            <person name="Talag J."/>
            <person name="Welchert J."/>
            <person name="Wing R.A."/>
        </authorList>
    </citation>
    <scope>NUCLEOTIDE SEQUENCE [LARGE SCALE GENOMIC DNA]</scope>
</reference>